<dbReference type="GO" id="GO:0016773">
    <property type="term" value="F:phosphotransferase activity, alcohol group as acceptor"/>
    <property type="evidence" value="ECO:0007669"/>
    <property type="project" value="InterPro"/>
</dbReference>
<dbReference type="GO" id="GO:0019748">
    <property type="term" value="P:secondary metabolic process"/>
    <property type="evidence" value="ECO:0007669"/>
    <property type="project" value="InterPro"/>
</dbReference>
<comment type="caution">
    <text evidence="1">The sequence shown here is derived from an EMBL/GenBank/DDBJ whole genome shotgun (WGS) entry which is preliminary data.</text>
</comment>
<dbReference type="InterPro" id="IPR011009">
    <property type="entry name" value="Kinase-like_dom_sf"/>
</dbReference>
<organism evidence="1 2">
    <name type="scientific">Brevibacterium paucivorans</name>
    <dbReference type="NCBI Taxonomy" id="170994"/>
    <lineage>
        <taxon>Bacteria</taxon>
        <taxon>Bacillati</taxon>
        <taxon>Actinomycetota</taxon>
        <taxon>Actinomycetes</taxon>
        <taxon>Micrococcales</taxon>
        <taxon>Brevibacteriaceae</taxon>
        <taxon>Brevibacterium</taxon>
    </lineage>
</organism>
<dbReference type="OrthoDB" id="3638028at2"/>
<keyword evidence="1" id="KW-0808">Transferase</keyword>
<proteinExistence type="predicted"/>
<keyword evidence="1" id="KW-0418">Kinase</keyword>
<dbReference type="Pfam" id="PF04655">
    <property type="entry name" value="APH_6_hur"/>
    <property type="match status" value="1"/>
</dbReference>
<name>A0A2N6VNT1_9MICO</name>
<dbReference type="RefSeq" id="WP_102238757.1">
    <property type="nucleotide sequence ID" value="NZ_PNHK01000002.1"/>
</dbReference>
<dbReference type="InterPro" id="IPR006748">
    <property type="entry name" value="NH2Glyco/OHUrea_AB-resist_kin"/>
</dbReference>
<dbReference type="GO" id="GO:0016301">
    <property type="term" value="F:kinase activity"/>
    <property type="evidence" value="ECO:0007669"/>
    <property type="project" value="UniProtKB-KW"/>
</dbReference>
<sequence length="339" mass="37560">MQVPESLLGAVGELIGPERADAWAKALPFMFNELCDRWSLTPDPVPGSPWAGAESLVVPVLTKENYQAIVRFASPNSANPHVHAQVLEALRAWNGRGAVRIIEEDSSFRATLQERLVTAENLSTVPLDQVPPIWGQLVRVLTVHGGRGFVRVQDIAQGWLNKFNSNVQALADYRSFRPEDRQVIDQAHMWTTRLAQSQQSYLLHADLHYYNILAGHPDSNGISTWKAIDPQPLLGPVAYMVAPMLWNRLYEIPTPDPAQQAKWLYDFAVSLCQHAGIDPQFGLGASIAREVANMFWYLKSARGGTQKAYGDADRSLWVARALAGMGSYGVNAHNLKKLG</sequence>
<evidence type="ECO:0000313" key="2">
    <source>
        <dbReference type="Proteomes" id="UP000235598"/>
    </source>
</evidence>
<evidence type="ECO:0000313" key="1">
    <source>
        <dbReference type="EMBL" id="PMD05739.1"/>
    </source>
</evidence>
<dbReference type="AlphaFoldDB" id="A0A2N6VNT1"/>
<accession>A0A2N6VNT1</accession>
<dbReference type="Proteomes" id="UP000235598">
    <property type="component" value="Unassembled WGS sequence"/>
</dbReference>
<reference evidence="1 2" key="1">
    <citation type="submission" date="2017-09" db="EMBL/GenBank/DDBJ databases">
        <title>Bacterial strain isolated from the female urinary microbiota.</title>
        <authorList>
            <person name="Thomas-White K."/>
            <person name="Kumar N."/>
            <person name="Forster S."/>
            <person name="Putonti C."/>
            <person name="Lawley T."/>
            <person name="Wolfe A.J."/>
        </authorList>
    </citation>
    <scope>NUCLEOTIDE SEQUENCE [LARGE SCALE GENOMIC DNA]</scope>
    <source>
        <strain evidence="1 2">UMB1301</strain>
    </source>
</reference>
<protein>
    <submittedName>
        <fullName evidence="1">Kinase</fullName>
    </submittedName>
</protein>
<gene>
    <name evidence="1" type="ORF">CJ199_06990</name>
</gene>
<dbReference type="EMBL" id="PNHK01000002">
    <property type="protein sequence ID" value="PMD05739.1"/>
    <property type="molecule type" value="Genomic_DNA"/>
</dbReference>
<dbReference type="SUPFAM" id="SSF56112">
    <property type="entry name" value="Protein kinase-like (PK-like)"/>
    <property type="match status" value="1"/>
</dbReference>